<protein>
    <submittedName>
        <fullName evidence="1">Transposase</fullName>
    </submittedName>
</protein>
<gene>
    <name evidence="1" type="ORF">GGD56_000481</name>
</gene>
<comment type="caution">
    <text evidence="1">The sequence shown here is derived from an EMBL/GenBank/DDBJ whole genome shotgun (WGS) entry which is preliminary data.</text>
</comment>
<accession>A0ABR6IFM1</accession>
<keyword evidence="2" id="KW-1185">Reference proteome</keyword>
<dbReference type="EMBL" id="JACIFX010000001">
    <property type="protein sequence ID" value="MBB4226661.1"/>
    <property type="molecule type" value="Genomic_DNA"/>
</dbReference>
<sequence>MKRFKLPRRFQRFVSIHDPIANLFRVPRHDIASAHHRELRDIAMQIWRDIARLQAA</sequence>
<dbReference type="Proteomes" id="UP000551353">
    <property type="component" value="Unassembled WGS sequence"/>
</dbReference>
<reference evidence="1 2" key="1">
    <citation type="submission" date="2020-08" db="EMBL/GenBank/DDBJ databases">
        <title>Genomic Encyclopedia of Type Strains, Phase IV (KMG-V): Genome sequencing to study the core and pangenomes of soil and plant-associated prokaryotes.</title>
        <authorList>
            <person name="Whitman W."/>
        </authorList>
    </citation>
    <scope>NUCLEOTIDE SEQUENCE [LARGE SCALE GENOMIC DNA]</scope>
    <source>
        <strain evidence="1 2">SEMIA 4087</strain>
    </source>
</reference>
<organism evidence="1 2">
    <name type="scientific">Rhizobium mongolense</name>
    <dbReference type="NCBI Taxonomy" id="57676"/>
    <lineage>
        <taxon>Bacteria</taxon>
        <taxon>Pseudomonadati</taxon>
        <taxon>Pseudomonadota</taxon>
        <taxon>Alphaproteobacteria</taxon>
        <taxon>Hyphomicrobiales</taxon>
        <taxon>Rhizobiaceae</taxon>
        <taxon>Rhizobium/Agrobacterium group</taxon>
        <taxon>Rhizobium</taxon>
    </lineage>
</organism>
<evidence type="ECO:0000313" key="1">
    <source>
        <dbReference type="EMBL" id="MBB4226661.1"/>
    </source>
</evidence>
<proteinExistence type="predicted"/>
<name>A0ABR6IFM1_9HYPH</name>
<evidence type="ECO:0000313" key="2">
    <source>
        <dbReference type="Proteomes" id="UP000551353"/>
    </source>
</evidence>